<evidence type="ECO:0000313" key="3">
    <source>
        <dbReference type="EMBL" id="GIE38305.1"/>
    </source>
</evidence>
<reference evidence="3 6" key="2">
    <citation type="submission" date="2021-01" db="EMBL/GenBank/DDBJ databases">
        <title>Whole genome shotgun sequence of Actinoplanes lobatus NBRC 12513.</title>
        <authorList>
            <person name="Komaki H."/>
            <person name="Tamura T."/>
        </authorList>
    </citation>
    <scope>NUCLEOTIDE SEQUENCE [LARGE SCALE GENOMIC DNA]</scope>
    <source>
        <strain evidence="3 6">NBRC 12513</strain>
    </source>
</reference>
<evidence type="ECO:0000313" key="6">
    <source>
        <dbReference type="Proteomes" id="UP000631312"/>
    </source>
</evidence>
<feature type="compositionally biased region" description="Low complexity" evidence="1">
    <location>
        <begin position="30"/>
        <end position="54"/>
    </location>
</feature>
<feature type="signal peptide" evidence="2">
    <location>
        <begin position="1"/>
        <end position="29"/>
    </location>
</feature>
<reference evidence="4 5" key="1">
    <citation type="submission" date="2020-08" db="EMBL/GenBank/DDBJ databases">
        <title>Sequencing the genomes of 1000 actinobacteria strains.</title>
        <authorList>
            <person name="Klenk H.-P."/>
        </authorList>
    </citation>
    <scope>NUCLEOTIDE SEQUENCE [LARGE SCALE GENOMIC DNA]</scope>
    <source>
        <strain evidence="4 5">DSM 43150</strain>
    </source>
</reference>
<evidence type="ECO:0000256" key="1">
    <source>
        <dbReference type="SAM" id="MobiDB-lite"/>
    </source>
</evidence>
<comment type="caution">
    <text evidence="4">The sequence shown here is derived from an EMBL/GenBank/DDBJ whole genome shotgun (WGS) entry which is preliminary data.</text>
</comment>
<dbReference type="AlphaFoldDB" id="A0A7W7MGM2"/>
<proteinExistence type="predicted"/>
<dbReference type="RefSeq" id="WP_188121863.1">
    <property type="nucleotide sequence ID" value="NZ_BOMP01000019.1"/>
</dbReference>
<protein>
    <submittedName>
        <fullName evidence="4">Cytoskeletal protein RodZ</fullName>
    </submittedName>
</protein>
<keyword evidence="2" id="KW-0732">Signal</keyword>
<sequence>MRFSTRGLSLTLGAAAVLGIGGLSAAAFADDAAPTPKPSPAVTAPTATEPTAEPVPSPSGEATAPEPSDPAASPAPVTGQKPTASPAPVTGYQDPTPAPSAKVTVTKAPPKPAVTPETPAATRAPGKPAVTPETPTATRAPQKPAVTPSRSR</sequence>
<feature type="region of interest" description="Disordered" evidence="1">
    <location>
        <begin position="30"/>
        <end position="152"/>
    </location>
</feature>
<dbReference type="Proteomes" id="UP000631312">
    <property type="component" value="Unassembled WGS sequence"/>
</dbReference>
<accession>A0A7W7MGM2</accession>
<organism evidence="4 5">
    <name type="scientific">Actinoplanes lobatus</name>
    <dbReference type="NCBI Taxonomy" id="113568"/>
    <lineage>
        <taxon>Bacteria</taxon>
        <taxon>Bacillati</taxon>
        <taxon>Actinomycetota</taxon>
        <taxon>Actinomycetes</taxon>
        <taxon>Micromonosporales</taxon>
        <taxon>Micromonosporaceae</taxon>
        <taxon>Actinoplanes</taxon>
    </lineage>
</organism>
<dbReference type="Proteomes" id="UP000590511">
    <property type="component" value="Unassembled WGS sequence"/>
</dbReference>
<keyword evidence="6" id="KW-1185">Reference proteome</keyword>
<feature type="chain" id="PRO_5030882153" evidence="2">
    <location>
        <begin position="30"/>
        <end position="152"/>
    </location>
</feature>
<dbReference type="EMBL" id="BOMP01000019">
    <property type="protein sequence ID" value="GIE38305.1"/>
    <property type="molecule type" value="Genomic_DNA"/>
</dbReference>
<gene>
    <name evidence="3" type="ORF">Alo02nite_12030</name>
    <name evidence="4" type="ORF">BJ964_003728</name>
</gene>
<dbReference type="EMBL" id="JACHNC010000001">
    <property type="protein sequence ID" value="MBB4749567.1"/>
    <property type="molecule type" value="Genomic_DNA"/>
</dbReference>
<name>A0A7W7MGM2_9ACTN</name>
<feature type="compositionally biased region" description="Low complexity" evidence="1">
    <location>
        <begin position="61"/>
        <end position="76"/>
    </location>
</feature>
<evidence type="ECO:0000256" key="2">
    <source>
        <dbReference type="SAM" id="SignalP"/>
    </source>
</evidence>
<evidence type="ECO:0000313" key="4">
    <source>
        <dbReference type="EMBL" id="MBB4749567.1"/>
    </source>
</evidence>
<evidence type="ECO:0000313" key="5">
    <source>
        <dbReference type="Proteomes" id="UP000590511"/>
    </source>
</evidence>